<comment type="caution">
    <text evidence="2">The sequence shown here is derived from an EMBL/GenBank/DDBJ whole genome shotgun (WGS) entry which is preliminary data.</text>
</comment>
<proteinExistence type="predicted"/>
<sequence length="362" mass="41964">MSKYHQPLPNLPNTNQELKQNTEIEGTVEQNFDPNINTNNNNTTMNQNYYPNYIMEMNMNTNNNINMNMNTNMNMNMNMNTNTNMNMNMNLNNDIYMNNLNTSYQTESKQNKFSNKNNSPATSDFETEAFLKKRRRQRNRRKWFFPICFFIILIIILVIYLKDNVGGNQDMTDGQNHGTGSPGLTCPPSKYYLNKTDNNNLGCCNWYDYTCGKEYSDNDNDLGICSDKKNYNEILNNQTSQCNNYLGLISCGPLSPYVNYFAPDISVGSDHQKMEICDTFCDTVYQECKSATFDCSFWNSFPHQHCNEQVGDHYSDGKSFCKDAIFLEYSTDHDNCFAPAGIFKANIFLMMLTICFLTFFWN</sequence>
<feature type="transmembrane region" description="Helical" evidence="1">
    <location>
        <begin position="341"/>
        <end position="361"/>
    </location>
</feature>
<dbReference type="AlphaFoldDB" id="A0AAV7YTW7"/>
<gene>
    <name evidence="2" type="ORF">M0812_21192</name>
</gene>
<reference evidence="2" key="1">
    <citation type="submission" date="2022-08" db="EMBL/GenBank/DDBJ databases">
        <title>Novel sulphate-reducing endosymbionts in the free-living metamonad Anaeramoeba.</title>
        <authorList>
            <person name="Jerlstrom-Hultqvist J."/>
            <person name="Cepicka I."/>
            <person name="Gallot-Lavallee L."/>
            <person name="Salas-Leiva D."/>
            <person name="Curtis B.A."/>
            <person name="Zahonova K."/>
            <person name="Pipaliya S."/>
            <person name="Dacks J."/>
            <person name="Roger A.J."/>
        </authorList>
    </citation>
    <scope>NUCLEOTIDE SEQUENCE</scope>
    <source>
        <strain evidence="2">Busselton2</strain>
    </source>
</reference>
<protein>
    <submittedName>
        <fullName evidence="2">Folate receptor family protein</fullName>
    </submittedName>
</protein>
<dbReference type="EMBL" id="JANTQA010000047">
    <property type="protein sequence ID" value="KAJ3432261.1"/>
    <property type="molecule type" value="Genomic_DNA"/>
</dbReference>
<keyword evidence="2" id="KW-0675">Receptor</keyword>
<dbReference type="Proteomes" id="UP001146793">
    <property type="component" value="Unassembled WGS sequence"/>
</dbReference>
<keyword evidence="1" id="KW-0472">Membrane</keyword>
<feature type="transmembrane region" description="Helical" evidence="1">
    <location>
        <begin position="143"/>
        <end position="161"/>
    </location>
</feature>
<name>A0AAV7YTW7_9EUKA</name>
<evidence type="ECO:0000313" key="2">
    <source>
        <dbReference type="EMBL" id="KAJ3432261.1"/>
    </source>
</evidence>
<evidence type="ECO:0000313" key="3">
    <source>
        <dbReference type="Proteomes" id="UP001146793"/>
    </source>
</evidence>
<keyword evidence="1" id="KW-1133">Transmembrane helix</keyword>
<keyword evidence="1" id="KW-0812">Transmembrane</keyword>
<accession>A0AAV7YTW7</accession>
<organism evidence="2 3">
    <name type="scientific">Anaeramoeba flamelloides</name>
    <dbReference type="NCBI Taxonomy" id="1746091"/>
    <lineage>
        <taxon>Eukaryota</taxon>
        <taxon>Metamonada</taxon>
        <taxon>Anaeramoebidae</taxon>
        <taxon>Anaeramoeba</taxon>
    </lineage>
</organism>
<evidence type="ECO:0000256" key="1">
    <source>
        <dbReference type="SAM" id="Phobius"/>
    </source>
</evidence>